<comment type="caution">
    <text evidence="3">The sequence shown here is derived from an EMBL/GenBank/DDBJ whole genome shotgun (WGS) entry which is preliminary data.</text>
</comment>
<evidence type="ECO:0000256" key="1">
    <source>
        <dbReference type="SAM" id="MobiDB-lite"/>
    </source>
</evidence>
<keyword evidence="4" id="KW-1185">Reference proteome</keyword>
<evidence type="ECO:0000313" key="4">
    <source>
        <dbReference type="Proteomes" id="UP000789508"/>
    </source>
</evidence>
<sequence>MSPKNIEIQTFTASQLLFSLVMIILLLVCQLPDLCESKITIFHESENTIISTIENVDFPWINSTSYGVLEGYMVIANFSDYPNNPCRIRPMHSKEPDGRVTLLAVPFEIAWSNGCHSYADFLTSNDWLIKSESDDRQNTSTETGNSIMTTHKSVTNTIKPTNNVTETFNGSILPTTRTSTQNPTTTNGSK</sequence>
<feature type="chain" id="PRO_5040168070" evidence="2">
    <location>
        <begin position="38"/>
        <end position="190"/>
    </location>
</feature>
<gene>
    <name evidence="3" type="ORF">ALEPTO_LOCUS13165</name>
</gene>
<evidence type="ECO:0000313" key="3">
    <source>
        <dbReference type="EMBL" id="CAG8747286.1"/>
    </source>
</evidence>
<dbReference type="AlphaFoldDB" id="A0A9N9NNR8"/>
<keyword evidence="2" id="KW-0732">Signal</keyword>
<evidence type="ECO:0000256" key="2">
    <source>
        <dbReference type="SAM" id="SignalP"/>
    </source>
</evidence>
<feature type="signal peptide" evidence="2">
    <location>
        <begin position="1"/>
        <end position="37"/>
    </location>
</feature>
<feature type="compositionally biased region" description="Low complexity" evidence="1">
    <location>
        <begin position="175"/>
        <end position="190"/>
    </location>
</feature>
<dbReference type="EMBL" id="CAJVPS010038575">
    <property type="protein sequence ID" value="CAG8747286.1"/>
    <property type="molecule type" value="Genomic_DNA"/>
</dbReference>
<dbReference type="Proteomes" id="UP000789508">
    <property type="component" value="Unassembled WGS sequence"/>
</dbReference>
<reference evidence="3" key="1">
    <citation type="submission" date="2021-06" db="EMBL/GenBank/DDBJ databases">
        <authorList>
            <person name="Kallberg Y."/>
            <person name="Tangrot J."/>
            <person name="Rosling A."/>
        </authorList>
    </citation>
    <scope>NUCLEOTIDE SEQUENCE</scope>
    <source>
        <strain evidence="3">FL130A</strain>
    </source>
</reference>
<feature type="region of interest" description="Disordered" evidence="1">
    <location>
        <begin position="170"/>
        <end position="190"/>
    </location>
</feature>
<name>A0A9N9NNR8_9GLOM</name>
<feature type="non-terminal residue" evidence="3">
    <location>
        <position position="190"/>
    </location>
</feature>
<organism evidence="3 4">
    <name type="scientific">Ambispora leptoticha</name>
    <dbReference type="NCBI Taxonomy" id="144679"/>
    <lineage>
        <taxon>Eukaryota</taxon>
        <taxon>Fungi</taxon>
        <taxon>Fungi incertae sedis</taxon>
        <taxon>Mucoromycota</taxon>
        <taxon>Glomeromycotina</taxon>
        <taxon>Glomeromycetes</taxon>
        <taxon>Archaeosporales</taxon>
        <taxon>Ambisporaceae</taxon>
        <taxon>Ambispora</taxon>
    </lineage>
</organism>
<protein>
    <submittedName>
        <fullName evidence="3">48_t:CDS:1</fullName>
    </submittedName>
</protein>
<accession>A0A9N9NNR8</accession>
<proteinExistence type="predicted"/>